<proteinExistence type="predicted"/>
<dbReference type="EMBL" id="JWYV01000026">
    <property type="protein sequence ID" value="KKC98088.1"/>
    <property type="molecule type" value="Genomic_DNA"/>
</dbReference>
<dbReference type="RefSeq" id="WP_046222413.1">
    <property type="nucleotide sequence ID" value="NZ_JWYV01000026.1"/>
</dbReference>
<keyword evidence="1" id="KW-1133">Transmembrane helix</keyword>
<evidence type="ECO:0000256" key="1">
    <source>
        <dbReference type="SAM" id="Phobius"/>
    </source>
</evidence>
<evidence type="ECO:0000313" key="2">
    <source>
        <dbReference type="EMBL" id="KKC98088.1"/>
    </source>
</evidence>
<gene>
    <name evidence="2" type="ORF">KY46_20285</name>
</gene>
<sequence length="83" mass="9250">MAEFLFLLVFAGVLVMTGISLMGMVFAIAAGFAVMALAGLLGVVIKLLPWIILIAVAVWLYRGARRESLIRTSRPRDMHRRKY</sequence>
<comment type="caution">
    <text evidence="2">The sequence shown here is derived from an EMBL/GenBank/DDBJ whole genome shotgun (WGS) entry which is preliminary data.</text>
</comment>
<dbReference type="PATRIC" id="fig|265726.11.peg.2860"/>
<dbReference type="NCBIfam" id="TIGR02975">
    <property type="entry name" value="phageshock_pspG"/>
    <property type="match status" value="1"/>
</dbReference>
<dbReference type="Pfam" id="PF09583">
    <property type="entry name" value="Phageshock_PspG"/>
    <property type="match status" value="1"/>
</dbReference>
<dbReference type="AlphaFoldDB" id="A0A0F5V7J8"/>
<accession>A0A0F5V7J8</accession>
<keyword evidence="1" id="KW-0812">Transmembrane</keyword>
<evidence type="ECO:0000313" key="3">
    <source>
        <dbReference type="Proteomes" id="UP000033633"/>
    </source>
</evidence>
<name>A0A0F5V7J8_9GAMM</name>
<dbReference type="Proteomes" id="UP000033633">
    <property type="component" value="Unassembled WGS sequence"/>
</dbReference>
<dbReference type="STRING" id="265726.KY46_20285"/>
<feature type="transmembrane region" description="Helical" evidence="1">
    <location>
        <begin position="37"/>
        <end position="61"/>
    </location>
</feature>
<organism evidence="2 3">
    <name type="scientific">Photobacterium halotolerans</name>
    <dbReference type="NCBI Taxonomy" id="265726"/>
    <lineage>
        <taxon>Bacteria</taxon>
        <taxon>Pseudomonadati</taxon>
        <taxon>Pseudomonadota</taxon>
        <taxon>Gammaproteobacteria</taxon>
        <taxon>Vibrionales</taxon>
        <taxon>Vibrionaceae</taxon>
        <taxon>Photobacterium</taxon>
    </lineage>
</organism>
<dbReference type="InterPro" id="IPR014318">
    <property type="entry name" value="Phageshock_PspG"/>
</dbReference>
<keyword evidence="1" id="KW-0472">Membrane</keyword>
<dbReference type="OrthoDB" id="5894062at2"/>
<keyword evidence="3" id="KW-1185">Reference proteome</keyword>
<reference evidence="2 3" key="1">
    <citation type="submission" date="2014-12" db="EMBL/GenBank/DDBJ databases">
        <title>Mercury Reductase activity and rhizosphere competence traits in the genome of root associated Photobacterium halotolerans MELD1.</title>
        <authorList>
            <person name="Mathew D.C."/>
            <person name="Huang C.-C."/>
        </authorList>
    </citation>
    <scope>NUCLEOTIDE SEQUENCE [LARGE SCALE GENOMIC DNA]</scope>
    <source>
        <strain evidence="2 3">MELD1</strain>
    </source>
</reference>
<protein>
    <submittedName>
        <fullName evidence="2">Phage-shock protein</fullName>
    </submittedName>
</protein>